<comment type="caution">
    <text evidence="2">The sequence shown here is derived from an EMBL/GenBank/DDBJ whole genome shotgun (WGS) entry which is preliminary data.</text>
</comment>
<reference evidence="2 3" key="1">
    <citation type="submission" date="2024-07" db="EMBL/GenBank/DDBJ databases">
        <authorList>
            <person name="Lee S."/>
            <person name="Kang M."/>
        </authorList>
    </citation>
    <scope>NUCLEOTIDE SEQUENCE [LARGE SCALE GENOMIC DNA]</scope>
    <source>
        <strain evidence="2 3">DS6</strain>
    </source>
</reference>
<evidence type="ECO:0000259" key="1">
    <source>
        <dbReference type="Pfam" id="PF00496"/>
    </source>
</evidence>
<dbReference type="SUPFAM" id="SSF53850">
    <property type="entry name" value="Periplasmic binding protein-like II"/>
    <property type="match status" value="1"/>
</dbReference>
<dbReference type="Gene3D" id="3.90.76.10">
    <property type="entry name" value="Dipeptide-binding Protein, Domain 1"/>
    <property type="match status" value="1"/>
</dbReference>
<evidence type="ECO:0000313" key="2">
    <source>
        <dbReference type="EMBL" id="MEX0427376.1"/>
    </source>
</evidence>
<protein>
    <submittedName>
        <fullName evidence="2">ABC transporter substrate-binding protein</fullName>
    </submittedName>
</protein>
<name>A0ABV3SWQ7_9ACTN</name>
<dbReference type="Proteomes" id="UP001556631">
    <property type="component" value="Unassembled WGS sequence"/>
</dbReference>
<dbReference type="CDD" id="cd00995">
    <property type="entry name" value="PBP2_NikA_DppA_OppA_like"/>
    <property type="match status" value="1"/>
</dbReference>
<dbReference type="Gene3D" id="3.10.105.10">
    <property type="entry name" value="Dipeptide-binding Protein, Domain 3"/>
    <property type="match status" value="1"/>
</dbReference>
<dbReference type="PROSITE" id="PS51318">
    <property type="entry name" value="TAT"/>
    <property type="match status" value="1"/>
</dbReference>
<dbReference type="InterPro" id="IPR000914">
    <property type="entry name" value="SBP_5_dom"/>
</dbReference>
<organism evidence="2 3">
    <name type="scientific">Nocardioides eburneus</name>
    <dbReference type="NCBI Taxonomy" id="3231482"/>
    <lineage>
        <taxon>Bacteria</taxon>
        <taxon>Bacillati</taxon>
        <taxon>Actinomycetota</taxon>
        <taxon>Actinomycetes</taxon>
        <taxon>Propionibacteriales</taxon>
        <taxon>Nocardioidaceae</taxon>
        <taxon>Nocardioides</taxon>
    </lineage>
</organism>
<dbReference type="PIRSF" id="PIRSF002741">
    <property type="entry name" value="MppA"/>
    <property type="match status" value="1"/>
</dbReference>
<evidence type="ECO:0000313" key="3">
    <source>
        <dbReference type="Proteomes" id="UP001556631"/>
    </source>
</evidence>
<dbReference type="NCBIfam" id="TIGR01409">
    <property type="entry name" value="TAT_signal_seq"/>
    <property type="match status" value="1"/>
</dbReference>
<dbReference type="EMBL" id="JBFPJR010000009">
    <property type="protein sequence ID" value="MEX0427376.1"/>
    <property type="molecule type" value="Genomic_DNA"/>
</dbReference>
<dbReference type="InterPro" id="IPR039424">
    <property type="entry name" value="SBP_5"/>
</dbReference>
<gene>
    <name evidence="2" type="ORF">AB3X52_07090</name>
</gene>
<dbReference type="Gene3D" id="3.40.190.10">
    <property type="entry name" value="Periplasmic binding protein-like II"/>
    <property type="match status" value="1"/>
</dbReference>
<keyword evidence="3" id="KW-1185">Reference proteome</keyword>
<feature type="domain" description="Solute-binding protein family 5" evidence="1">
    <location>
        <begin position="104"/>
        <end position="441"/>
    </location>
</feature>
<dbReference type="InterPro" id="IPR006311">
    <property type="entry name" value="TAT_signal"/>
</dbReference>
<dbReference type="InterPro" id="IPR019546">
    <property type="entry name" value="TAT_signal_bac_arc"/>
</dbReference>
<sequence length="542" mass="57336">MGNFDQDLTGSALNRRNFLKYTGILGAAVSISAGLAACGSTGSTNSSGKPLGTAAKPAGTITATAAFLLSSGFDPMNASSAVATAVNQHIFEALIDLDPVSRKPYLALAAAQPQPSKDGLTWTVRLRNDAVFSDGAPVTADDVAWSFTRTLDPKNAALCASFISFIDSVKASGKNQVTFKLKSPFPLFSERISVIKIVPKAKTATPALAKAFDTNPIGSGPFKLDSSSATSGCVMSNNAAYTGPRPALVTKIVLNTSTDNAARLNDLRGGQSQAIEAVPYLDVSGLGDSFQVDDKQAFNCLFLMFNCSAAPFNDKRVRQALFYAIDTQKVIDAALSGYGTPATSYLDEGNANYQKASTVYDYDPDKAKQLLAAAGASNLSFELVTTDTGFVTDCAPIIIDAWKEIGVTARLNTNPSAAVYGNIVPANSFRVLAASGDPSVFGVDADLLLRWYYYGDTWVKDRMRWSGPAQQKATRLLDQAARSSGSAQTTAWKQVFDLVADEAPLYPVLHTKTVTASDPTSLTNFHGAATTGLYFLGVGRQD</sequence>
<accession>A0ABV3SWQ7</accession>
<proteinExistence type="predicted"/>
<dbReference type="PANTHER" id="PTHR30290">
    <property type="entry name" value="PERIPLASMIC BINDING COMPONENT OF ABC TRANSPORTER"/>
    <property type="match status" value="1"/>
</dbReference>
<dbReference type="RefSeq" id="WP_367992694.1">
    <property type="nucleotide sequence ID" value="NZ_JBFPJR010000009.1"/>
</dbReference>
<dbReference type="InterPro" id="IPR030678">
    <property type="entry name" value="Peptide/Ni-bd"/>
</dbReference>
<dbReference type="Pfam" id="PF00496">
    <property type="entry name" value="SBP_bac_5"/>
    <property type="match status" value="1"/>
</dbReference>